<comment type="caution">
    <text evidence="1">The sequence shown here is derived from an EMBL/GenBank/DDBJ whole genome shotgun (WGS) entry which is preliminary data.</text>
</comment>
<sequence length="72" mass="8813">MFERSYRILHRECEHLKITFKTIQCFKSIRYLGNTKGLILMLNIIFVYNLRHHHQLGWYGATEQLRQWGCEE</sequence>
<protein>
    <submittedName>
        <fullName evidence="1">Uncharacterized protein</fullName>
    </submittedName>
</protein>
<name>A0A3M7PIY2_BRAPC</name>
<proteinExistence type="predicted"/>
<gene>
    <name evidence="1" type="ORF">BpHYR1_045316</name>
</gene>
<dbReference type="AlphaFoldDB" id="A0A3M7PIY2"/>
<reference evidence="1 2" key="1">
    <citation type="journal article" date="2018" name="Sci. Rep.">
        <title>Genomic signatures of local adaptation to the degree of environmental predictability in rotifers.</title>
        <authorList>
            <person name="Franch-Gras L."/>
            <person name="Hahn C."/>
            <person name="Garcia-Roger E.M."/>
            <person name="Carmona M.J."/>
            <person name="Serra M."/>
            <person name="Gomez A."/>
        </authorList>
    </citation>
    <scope>NUCLEOTIDE SEQUENCE [LARGE SCALE GENOMIC DNA]</scope>
    <source>
        <strain evidence="1">HYR1</strain>
    </source>
</reference>
<evidence type="ECO:0000313" key="2">
    <source>
        <dbReference type="Proteomes" id="UP000276133"/>
    </source>
</evidence>
<evidence type="ECO:0000313" key="1">
    <source>
        <dbReference type="EMBL" id="RMZ98694.1"/>
    </source>
</evidence>
<keyword evidence="2" id="KW-1185">Reference proteome</keyword>
<organism evidence="1 2">
    <name type="scientific">Brachionus plicatilis</name>
    <name type="common">Marine rotifer</name>
    <name type="synonym">Brachionus muelleri</name>
    <dbReference type="NCBI Taxonomy" id="10195"/>
    <lineage>
        <taxon>Eukaryota</taxon>
        <taxon>Metazoa</taxon>
        <taxon>Spiralia</taxon>
        <taxon>Gnathifera</taxon>
        <taxon>Rotifera</taxon>
        <taxon>Eurotatoria</taxon>
        <taxon>Monogononta</taxon>
        <taxon>Pseudotrocha</taxon>
        <taxon>Ploima</taxon>
        <taxon>Brachionidae</taxon>
        <taxon>Brachionus</taxon>
    </lineage>
</organism>
<dbReference type="Proteomes" id="UP000276133">
    <property type="component" value="Unassembled WGS sequence"/>
</dbReference>
<dbReference type="EMBL" id="REGN01010613">
    <property type="protein sequence ID" value="RMZ98694.1"/>
    <property type="molecule type" value="Genomic_DNA"/>
</dbReference>
<accession>A0A3M7PIY2</accession>